<dbReference type="InterPro" id="IPR002026">
    <property type="entry name" value="Urease_gamma/gamma-beta_su"/>
</dbReference>
<sequence length="209" mass="23842">MHLTYYEKEKILLHMAGELAKKRLKRGLKLNYPESLALITHYVMEGARDGKTVKDLMYEAGNILNDEQVMDGVYELLNSVQVEATFPDGTKLVTVHHPIKKNRKKNSNLIPGQYDLLKEEIVFFPGRSRIKRIVSNTGTRPIQVGSHFHFYETNSALLFDRKGTKKYKLDIPSGRSIRFEPGETKEVILVEIGGNKKIYGFSGKENTTI</sequence>
<dbReference type="InterPro" id="IPR036463">
    <property type="entry name" value="Urease_gamma_sf"/>
</dbReference>
<comment type="catalytic activity">
    <reaction evidence="4">
        <text>urea + 2 H2O + H(+) = hydrogencarbonate + 2 NH4(+)</text>
        <dbReference type="Rhea" id="RHEA:20557"/>
        <dbReference type="ChEBI" id="CHEBI:15377"/>
        <dbReference type="ChEBI" id="CHEBI:15378"/>
        <dbReference type="ChEBI" id="CHEBI:16199"/>
        <dbReference type="ChEBI" id="CHEBI:17544"/>
        <dbReference type="ChEBI" id="CHEBI:28938"/>
        <dbReference type="EC" id="3.5.1.5"/>
    </reaction>
</comment>
<dbReference type="InterPro" id="IPR008223">
    <property type="entry name" value="Urease_gamma-beta_su"/>
</dbReference>
<evidence type="ECO:0000313" key="5">
    <source>
        <dbReference type="EMBL" id="BBA17077.1"/>
    </source>
</evidence>
<dbReference type="UniPathway" id="UPA00258">
    <property type="reaction ID" value="UER00370"/>
</dbReference>
<dbReference type="Pfam" id="PF00547">
    <property type="entry name" value="Urease_gamma"/>
    <property type="match status" value="1"/>
</dbReference>
<keyword evidence="3" id="KW-0378">Hydrolase</keyword>
<evidence type="ECO:0000256" key="4">
    <source>
        <dbReference type="ARBA" id="ARBA00047778"/>
    </source>
</evidence>
<organism evidence="5 6">
    <name type="scientific">Blattabacterium cuenoti STAT</name>
    <dbReference type="NCBI Taxonomy" id="1457030"/>
    <lineage>
        <taxon>Bacteria</taxon>
        <taxon>Pseudomonadati</taxon>
        <taxon>Bacteroidota</taxon>
        <taxon>Flavobacteriia</taxon>
        <taxon>Flavobacteriales</taxon>
        <taxon>Blattabacteriaceae</taxon>
        <taxon>Blattabacterium</taxon>
    </lineage>
</organism>
<keyword evidence="6" id="KW-1185">Reference proteome</keyword>
<dbReference type="AlphaFoldDB" id="A0A224AB43"/>
<dbReference type="GO" id="GO:0043419">
    <property type="term" value="P:urea catabolic process"/>
    <property type="evidence" value="ECO:0007669"/>
    <property type="project" value="UniProtKB-UniPathway"/>
</dbReference>
<dbReference type="GO" id="GO:0016151">
    <property type="term" value="F:nickel cation binding"/>
    <property type="evidence" value="ECO:0007669"/>
    <property type="project" value="InterPro"/>
</dbReference>
<dbReference type="NCBIfam" id="TIGR00193">
    <property type="entry name" value="urease_gam"/>
    <property type="match status" value="1"/>
</dbReference>
<dbReference type="Pfam" id="PF00699">
    <property type="entry name" value="Urease_beta"/>
    <property type="match status" value="1"/>
</dbReference>
<dbReference type="Gene3D" id="3.30.280.10">
    <property type="entry name" value="Urease, gamma-like subunit"/>
    <property type="match status" value="1"/>
</dbReference>
<dbReference type="GO" id="GO:0035550">
    <property type="term" value="C:urease complex"/>
    <property type="evidence" value="ECO:0007669"/>
    <property type="project" value="InterPro"/>
</dbReference>
<dbReference type="InterPro" id="IPR036461">
    <property type="entry name" value="Urease_betasu_sf"/>
</dbReference>
<dbReference type="OrthoDB" id="9797217at2"/>
<evidence type="ECO:0000256" key="1">
    <source>
        <dbReference type="ARBA" id="ARBA00004897"/>
    </source>
</evidence>
<gene>
    <name evidence="5" type="primary">ureAB</name>
    <name evidence="5" type="ORF">STAT_141</name>
</gene>
<dbReference type="PANTHER" id="PTHR33569:SF1">
    <property type="entry name" value="UREASE"/>
    <property type="match status" value="1"/>
</dbReference>
<dbReference type="SUPFAM" id="SSF51278">
    <property type="entry name" value="Urease, beta-subunit"/>
    <property type="match status" value="1"/>
</dbReference>
<reference evidence="5 6" key="1">
    <citation type="submission" date="2014-06" db="EMBL/GenBank/DDBJ databases">
        <title>Genome sequence of the intracellular symbiont Blattabacterium cuenoti, strain STAT from the wood feeding cockroach Salganea taiwanensis taiwanensis.</title>
        <authorList>
            <person name="Kinjo Y."/>
            <person name="Ohkuma M."/>
            <person name="Tokuda G."/>
        </authorList>
    </citation>
    <scope>NUCLEOTIDE SEQUENCE [LARGE SCALE GENOMIC DNA]</scope>
    <source>
        <strain evidence="5 6">STAT</strain>
    </source>
</reference>
<dbReference type="Proteomes" id="UP000263619">
    <property type="component" value="Chromosome"/>
</dbReference>
<accession>A0A224AB43</accession>
<evidence type="ECO:0000313" key="6">
    <source>
        <dbReference type="Proteomes" id="UP000263619"/>
    </source>
</evidence>
<evidence type="ECO:0000256" key="3">
    <source>
        <dbReference type="ARBA" id="ARBA00022801"/>
    </source>
</evidence>
<dbReference type="InterPro" id="IPR050069">
    <property type="entry name" value="Urease_subunit"/>
</dbReference>
<dbReference type="CDD" id="cd00407">
    <property type="entry name" value="Urease_beta"/>
    <property type="match status" value="1"/>
</dbReference>
<comment type="pathway">
    <text evidence="1">Nitrogen metabolism; urea degradation; CO(2) and NH(3) from urea (urease route): step 1/1.</text>
</comment>
<dbReference type="EMBL" id="AP014608">
    <property type="protein sequence ID" value="BBA17077.1"/>
    <property type="molecule type" value="Genomic_DNA"/>
</dbReference>
<dbReference type="NCBIfam" id="NF009671">
    <property type="entry name" value="PRK13192.1"/>
    <property type="match status" value="1"/>
</dbReference>
<dbReference type="GO" id="GO:0009039">
    <property type="term" value="F:urease activity"/>
    <property type="evidence" value="ECO:0007669"/>
    <property type="project" value="UniProtKB-EC"/>
</dbReference>
<evidence type="ECO:0000256" key="2">
    <source>
        <dbReference type="ARBA" id="ARBA00012934"/>
    </source>
</evidence>
<dbReference type="SUPFAM" id="SSF54111">
    <property type="entry name" value="Urease, gamma-subunit"/>
    <property type="match status" value="1"/>
</dbReference>
<dbReference type="CDD" id="cd00390">
    <property type="entry name" value="Urease_gamma"/>
    <property type="match status" value="1"/>
</dbReference>
<dbReference type="NCBIfam" id="TIGR00192">
    <property type="entry name" value="urease_beta"/>
    <property type="match status" value="1"/>
</dbReference>
<dbReference type="EC" id="3.5.1.5" evidence="2"/>
<dbReference type="PANTHER" id="PTHR33569">
    <property type="entry name" value="UREASE"/>
    <property type="match status" value="1"/>
</dbReference>
<dbReference type="Gene3D" id="2.10.150.10">
    <property type="entry name" value="Urease, beta subunit"/>
    <property type="match status" value="1"/>
</dbReference>
<dbReference type="RefSeq" id="WP_119305367.1">
    <property type="nucleotide sequence ID" value="NZ_AP014608.1"/>
</dbReference>
<dbReference type="InterPro" id="IPR002019">
    <property type="entry name" value="Urease_beta-like"/>
</dbReference>
<protein>
    <recommendedName>
        <fullName evidence="2">urease</fullName>
        <ecNumber evidence="2">3.5.1.5</ecNumber>
    </recommendedName>
</protein>
<dbReference type="PIRSF" id="PIRSF001225">
    <property type="entry name" value="Urease_gammabeta"/>
    <property type="match status" value="1"/>
</dbReference>
<proteinExistence type="predicted"/>
<dbReference type="NCBIfam" id="NF009712">
    <property type="entry name" value="PRK13241.1"/>
    <property type="match status" value="1"/>
</dbReference>
<name>A0A224AB43_9FLAO</name>